<comment type="subcellular location">
    <subcellularLocation>
        <location evidence="1">Cell inner membrane</location>
        <topology evidence="1">Multi-pass membrane protein</topology>
    </subcellularLocation>
</comment>
<comment type="similarity">
    <text evidence="8">Belongs to the TRAP transporter small permease family.</text>
</comment>
<protein>
    <submittedName>
        <fullName evidence="11">TRAP transporter small permease subunit</fullName>
    </submittedName>
</protein>
<evidence type="ECO:0000256" key="5">
    <source>
        <dbReference type="ARBA" id="ARBA00022692"/>
    </source>
</evidence>
<feature type="transmembrane region" description="Helical" evidence="9">
    <location>
        <begin position="132"/>
        <end position="151"/>
    </location>
</feature>
<feature type="domain" description="Tripartite ATP-independent periplasmic transporters DctQ component" evidence="10">
    <location>
        <begin position="28"/>
        <end position="148"/>
    </location>
</feature>
<dbReference type="InterPro" id="IPR007387">
    <property type="entry name" value="TRAP_DctQ"/>
</dbReference>
<evidence type="ECO:0000256" key="8">
    <source>
        <dbReference type="ARBA" id="ARBA00038436"/>
    </source>
</evidence>
<dbReference type="InterPro" id="IPR055348">
    <property type="entry name" value="DctQ"/>
</dbReference>
<organism evidence="11 12">
    <name type="scientific">Iocasia fonsfrigidae</name>
    <dbReference type="NCBI Taxonomy" id="2682810"/>
    <lineage>
        <taxon>Bacteria</taxon>
        <taxon>Bacillati</taxon>
        <taxon>Bacillota</taxon>
        <taxon>Clostridia</taxon>
        <taxon>Halanaerobiales</taxon>
        <taxon>Halanaerobiaceae</taxon>
        <taxon>Iocasia</taxon>
    </lineage>
</organism>
<dbReference type="GO" id="GO:0015740">
    <property type="term" value="P:C4-dicarboxylate transport"/>
    <property type="evidence" value="ECO:0007669"/>
    <property type="project" value="TreeGrafter"/>
</dbReference>
<keyword evidence="12" id="KW-1185">Reference proteome</keyword>
<evidence type="ECO:0000256" key="2">
    <source>
        <dbReference type="ARBA" id="ARBA00022448"/>
    </source>
</evidence>
<evidence type="ECO:0000256" key="6">
    <source>
        <dbReference type="ARBA" id="ARBA00022989"/>
    </source>
</evidence>
<evidence type="ECO:0000256" key="1">
    <source>
        <dbReference type="ARBA" id="ARBA00004429"/>
    </source>
</evidence>
<evidence type="ECO:0000256" key="4">
    <source>
        <dbReference type="ARBA" id="ARBA00022519"/>
    </source>
</evidence>
<dbReference type="PANTHER" id="PTHR35011:SF2">
    <property type="entry name" value="2,3-DIKETO-L-GULONATE TRAP TRANSPORTER SMALL PERMEASE PROTEIN YIAM"/>
    <property type="match status" value="1"/>
</dbReference>
<keyword evidence="4" id="KW-0997">Cell inner membrane</keyword>
<sequence>MDGTIFIKLSDGVDKIVSYLCIALGILMTVTTLTGIMFRYVMTNPLPWTEELARYSMIWMGLLAISMGVKRQEHLGVNLIVKLLPVTFQKILRIMTRVLIAFFLIELIRYGYGMAVNGNTQIAPALQIPMSYVLSSVPVAALVSLIQLFLISLDEIQKMISGGSDKEYREKRRSI</sequence>
<keyword evidence="2" id="KW-0813">Transport</keyword>
<dbReference type="RefSeq" id="WP_230869144.1">
    <property type="nucleotide sequence ID" value="NZ_CP046640.1"/>
</dbReference>
<accession>A0A8A7K6V2</accession>
<evidence type="ECO:0000259" key="10">
    <source>
        <dbReference type="Pfam" id="PF04290"/>
    </source>
</evidence>
<keyword evidence="5 9" id="KW-0812">Transmembrane</keyword>
<dbReference type="GO" id="GO:0022857">
    <property type="term" value="F:transmembrane transporter activity"/>
    <property type="evidence" value="ECO:0007669"/>
    <property type="project" value="TreeGrafter"/>
</dbReference>
<dbReference type="GO" id="GO:0005886">
    <property type="term" value="C:plasma membrane"/>
    <property type="evidence" value="ECO:0007669"/>
    <property type="project" value="UniProtKB-SubCell"/>
</dbReference>
<feature type="transmembrane region" description="Helical" evidence="9">
    <location>
        <begin position="52"/>
        <end position="70"/>
    </location>
</feature>
<evidence type="ECO:0000313" key="12">
    <source>
        <dbReference type="Proteomes" id="UP000665020"/>
    </source>
</evidence>
<dbReference type="Pfam" id="PF04290">
    <property type="entry name" value="DctQ"/>
    <property type="match status" value="1"/>
</dbReference>
<dbReference type="Proteomes" id="UP000665020">
    <property type="component" value="Chromosome"/>
</dbReference>
<proteinExistence type="inferred from homology"/>
<gene>
    <name evidence="11" type="ORF">GM661_05705</name>
</gene>
<dbReference type="EMBL" id="CP046640">
    <property type="protein sequence ID" value="QTL97513.1"/>
    <property type="molecule type" value="Genomic_DNA"/>
</dbReference>
<keyword evidence="3" id="KW-1003">Cell membrane</keyword>
<feature type="transmembrane region" description="Helical" evidence="9">
    <location>
        <begin position="91"/>
        <end position="112"/>
    </location>
</feature>
<reference evidence="11" key="1">
    <citation type="submission" date="2019-12" db="EMBL/GenBank/DDBJ databases">
        <authorList>
            <person name="zhang j."/>
            <person name="sun C.M."/>
        </authorList>
    </citation>
    <scope>NUCLEOTIDE SEQUENCE</scope>
    <source>
        <strain evidence="11">NS-1</strain>
    </source>
</reference>
<evidence type="ECO:0000256" key="3">
    <source>
        <dbReference type="ARBA" id="ARBA00022475"/>
    </source>
</evidence>
<keyword evidence="7 9" id="KW-0472">Membrane</keyword>
<dbReference type="PANTHER" id="PTHR35011">
    <property type="entry name" value="2,3-DIKETO-L-GULONATE TRAP TRANSPORTER SMALL PERMEASE PROTEIN YIAM"/>
    <property type="match status" value="1"/>
</dbReference>
<evidence type="ECO:0000313" key="11">
    <source>
        <dbReference type="EMBL" id="QTL97513.1"/>
    </source>
</evidence>
<evidence type="ECO:0000256" key="9">
    <source>
        <dbReference type="SAM" id="Phobius"/>
    </source>
</evidence>
<dbReference type="KEGG" id="ifn:GM661_05705"/>
<keyword evidence="6 9" id="KW-1133">Transmembrane helix</keyword>
<name>A0A8A7K6V2_9FIRM</name>
<evidence type="ECO:0000256" key="7">
    <source>
        <dbReference type="ARBA" id="ARBA00023136"/>
    </source>
</evidence>
<feature type="transmembrane region" description="Helical" evidence="9">
    <location>
        <begin position="16"/>
        <end position="40"/>
    </location>
</feature>
<dbReference type="AlphaFoldDB" id="A0A8A7K6V2"/>